<dbReference type="AlphaFoldDB" id="A0A368KYV3"/>
<dbReference type="SUPFAM" id="SSF109604">
    <property type="entry name" value="HD-domain/PDEase-like"/>
    <property type="match status" value="1"/>
</dbReference>
<dbReference type="Pfam" id="PF24391">
    <property type="entry name" value="HD-CE"/>
    <property type="match status" value="1"/>
</dbReference>
<dbReference type="InterPro" id="IPR056471">
    <property type="entry name" value="HD-CE"/>
</dbReference>
<dbReference type="Proteomes" id="UP000253562">
    <property type="component" value="Unassembled WGS sequence"/>
</dbReference>
<reference evidence="2 3" key="1">
    <citation type="submission" date="2018-07" db="EMBL/GenBank/DDBJ databases">
        <title>Comparative genomes isolates from brazilian mangrove.</title>
        <authorList>
            <person name="De Araujo J.E."/>
            <person name="Taketani R.G."/>
            <person name="Silva M.C.P."/>
            <person name="Lourenco M.V."/>
            <person name="Oliveira V.M."/>
            <person name="Andreote F.D."/>
        </authorList>
    </citation>
    <scope>NUCLEOTIDE SEQUENCE [LARGE SCALE GENOMIC DNA]</scope>
    <source>
        <strain evidence="2 3">HEX PRIS-MGV</strain>
    </source>
</reference>
<gene>
    <name evidence="2" type="ORF">DTL42_00630</name>
</gene>
<protein>
    <recommendedName>
        <fullName evidence="1">HD-CE domain-containing protein</fullName>
    </recommendedName>
</protein>
<proteinExistence type="predicted"/>
<sequence>MSKTLLLLEPWLKASGMPFFPGFTDHGPDHLQRVIDTADWLIPSESWRLLSARDVACLTVAILLHDSAMHITEDGFRALILDRRRSPLIPNIDRGTWAEKWNDYLFESKHWTERQRARVLGSEWRKRAIDELSIYRTNDPGNLSESDRLFVG</sequence>
<evidence type="ECO:0000313" key="2">
    <source>
        <dbReference type="EMBL" id="RCS55929.1"/>
    </source>
</evidence>
<evidence type="ECO:0000313" key="3">
    <source>
        <dbReference type="Proteomes" id="UP000253562"/>
    </source>
</evidence>
<feature type="domain" description="HD-CE" evidence="1">
    <location>
        <begin position="20"/>
        <end position="127"/>
    </location>
</feature>
<name>A0A368KYV3_9BACT</name>
<evidence type="ECO:0000259" key="1">
    <source>
        <dbReference type="Pfam" id="PF24391"/>
    </source>
</evidence>
<dbReference type="EMBL" id="QPEX01000006">
    <property type="protein sequence ID" value="RCS55929.1"/>
    <property type="molecule type" value="Genomic_DNA"/>
</dbReference>
<organism evidence="2 3">
    <name type="scientific">Bremerella cremea</name>
    <dbReference type="NCBI Taxonomy" id="1031537"/>
    <lineage>
        <taxon>Bacteria</taxon>
        <taxon>Pseudomonadati</taxon>
        <taxon>Planctomycetota</taxon>
        <taxon>Planctomycetia</taxon>
        <taxon>Pirellulales</taxon>
        <taxon>Pirellulaceae</taxon>
        <taxon>Bremerella</taxon>
    </lineage>
</organism>
<comment type="caution">
    <text evidence="2">The sequence shown here is derived from an EMBL/GenBank/DDBJ whole genome shotgun (WGS) entry which is preliminary data.</text>
</comment>
<accession>A0A368KYV3</accession>